<evidence type="ECO:0000256" key="1">
    <source>
        <dbReference type="SAM" id="MobiDB-lite"/>
    </source>
</evidence>
<feature type="region of interest" description="Disordered" evidence="1">
    <location>
        <begin position="814"/>
        <end position="864"/>
    </location>
</feature>
<reference evidence="2 3" key="1">
    <citation type="submission" date="2014-06" db="EMBL/GenBank/DDBJ databases">
        <authorList>
            <person name="Swart Estienne"/>
        </authorList>
    </citation>
    <scope>NUCLEOTIDE SEQUENCE [LARGE SCALE GENOMIC DNA]</scope>
    <source>
        <strain evidence="2 3">130c</strain>
    </source>
</reference>
<feature type="region of interest" description="Disordered" evidence="1">
    <location>
        <begin position="736"/>
        <end position="755"/>
    </location>
</feature>
<feature type="compositionally biased region" description="Polar residues" evidence="1">
    <location>
        <begin position="233"/>
        <end position="243"/>
    </location>
</feature>
<dbReference type="OMA" id="ILEECKD"/>
<feature type="compositionally biased region" description="Acidic residues" evidence="1">
    <location>
        <begin position="934"/>
        <end position="969"/>
    </location>
</feature>
<organism evidence="2 3">
    <name type="scientific">Stylonychia lemnae</name>
    <name type="common">Ciliate</name>
    <dbReference type="NCBI Taxonomy" id="5949"/>
    <lineage>
        <taxon>Eukaryota</taxon>
        <taxon>Sar</taxon>
        <taxon>Alveolata</taxon>
        <taxon>Ciliophora</taxon>
        <taxon>Intramacronucleata</taxon>
        <taxon>Spirotrichea</taxon>
        <taxon>Stichotrichia</taxon>
        <taxon>Sporadotrichida</taxon>
        <taxon>Oxytrichidae</taxon>
        <taxon>Stylonychinae</taxon>
        <taxon>Stylonychia</taxon>
    </lineage>
</organism>
<feature type="region of interest" description="Disordered" evidence="1">
    <location>
        <begin position="89"/>
        <end position="118"/>
    </location>
</feature>
<feature type="compositionally biased region" description="Basic residues" evidence="1">
    <location>
        <begin position="321"/>
        <end position="331"/>
    </location>
</feature>
<gene>
    <name evidence="2" type="primary">Contig17895.g19027</name>
    <name evidence="2" type="ORF">STYLEM_6633</name>
</gene>
<dbReference type="OrthoDB" id="44867at2759"/>
<feature type="compositionally biased region" description="Low complexity" evidence="1">
    <location>
        <begin position="908"/>
        <end position="920"/>
    </location>
</feature>
<sequence length="1406" mass="160352">MESDNQTSEAKYPLTGNSSRDSVRKMLYEVFQGDPELGPFLPILEECKDPKSKQYRDKCRAGPRFEASRRDFRAQVLDAKTLISDEFVQGKSTSAPTGDQINSQRPPNGPHGAQGMMPRPNIGMQGPGMGFRPTGPQGMRPRMMMGGQPPGFRPPMGGIRQNIPTYIPTQQTPIIEQQPEGNISERNLKEQAQQQTQNQIETNTNQNVIQKQQSEDRHQFSAVQNNKHEPLQESKQQQMIQRDSSQSLNQSIQSIERQQQNNEYVERSNEKQAQNVQQNQLNNDNSQINQDSQKMQQNENIRVLDQSVDISESRESAANAAKKKKKKKKKAAGTTKGVEQTIDQKSPEQEQTQVSQQVSQSNNDNNEDEGERRIQAQIESNLSMIDNVSLRQQPIDQQQQQTLIQERIVEQQKQNQENNLDDTQYESSKLGSNYQFLDQSSSVIIEDREETFLSVNQRSNNLQDYSQLQDQSKINESVNILSNLNINEQEEIKEEQKVIEELAVSKKSSRPISKRESQNKIIELDNQVSGEESVQSSKIFQKLEQEQSEIGQDQISHQAPKTHNKTLSIKSQAQSSQQQQNNEPDRDNIKRLQDALSYKRSQKKDLAEKLIHLENDCHLQQRKANMLMEENKQLRDDLKDKDRKLKQLKVKEQEQEALVTAQARGYESQINERQLEINQLKKENLRHKEEKHQYRDKLQQLMDETQAQRQFLDNLMKSIEQRVNNTQFSQQIISQNVNSGDSGSNQSEQVEQLQREIRDQKQHYEQKIRDLNEELNNRTRMFQRTERQNIQLQEKNNQLNELLSQVEIQQLSTVAGSGSNQRDSSAIFNRRQQPSHLADNNESDIPRAYEEEGTGGDGGYNQSNLHQIRNQNDFLISDEGGNIAAVNGGSMDQYEDESNHNNDDIISQPRNQRQHQQQQNYQLEAVGGGHTQFEEEGDQEDDIDEDDDYEDDEHLNGGEDDEEDEEGNQFDDNTQGIAQQFSQSNNRDNQILGQQHQQLNPTNFNDETEGYAGGQQTYGQSRQRKQGQRRRGNRQQNQQNTSASNSIFQNPRQRNSRGRQRSNQQHIQQQQQVIQQQNPLAESLNAPPSSQVAQSQLRQNQLSQAPPSDFFQNYGDSSTLFMHNQNRDQSAPFHQTHHSAVNQREGGVAGQGVVLTAGRSNLPQQTAESMMSAESGSTATAYFDKNQFHRGHNAPLVRQHNQPSSLQSVQQNAQQQIQTGSNNQTHQLTNIQQVPSDLFSDTDNYTAAVGAPTSRAAAHPRQQRQQVSNQQNLYGGYQFQEEVKQSSGEIPIYYQMNSNQQQLQQQTAYGSIRINNHPHNQFVGGSGEQEEDSSSGFFVGGPSIIQPQMQTMSQQYHSHGSAGGPGSAFESSKRNQSSVQQIRPNLIHQQQQDQSNTPTRNVIQSH</sequence>
<feature type="region of interest" description="Disordered" evidence="1">
    <location>
        <begin position="545"/>
        <end position="588"/>
    </location>
</feature>
<feature type="compositionally biased region" description="Low complexity" evidence="1">
    <location>
        <begin position="1034"/>
        <end position="1053"/>
    </location>
</feature>
<feature type="compositionally biased region" description="Polar residues" evidence="1">
    <location>
        <begin position="814"/>
        <end position="840"/>
    </location>
</feature>
<feature type="compositionally biased region" description="Low complexity" evidence="1">
    <location>
        <begin position="244"/>
        <end position="255"/>
    </location>
</feature>
<name>A0A078A645_STYLE</name>
<feature type="compositionally biased region" description="Basic residues" evidence="1">
    <location>
        <begin position="1022"/>
        <end position="1033"/>
    </location>
</feature>
<feature type="compositionally biased region" description="Low complexity" evidence="1">
    <location>
        <begin position="271"/>
        <end position="290"/>
    </location>
</feature>
<evidence type="ECO:0000313" key="3">
    <source>
        <dbReference type="Proteomes" id="UP000039865"/>
    </source>
</evidence>
<feature type="compositionally biased region" description="Low complexity" evidence="1">
    <location>
        <begin position="349"/>
        <end position="364"/>
    </location>
</feature>
<feature type="compositionally biased region" description="Polar residues" evidence="1">
    <location>
        <begin position="291"/>
        <end position="300"/>
    </location>
</feature>
<proteinExistence type="predicted"/>
<feature type="compositionally biased region" description="Polar residues" evidence="1">
    <location>
        <begin position="548"/>
        <end position="570"/>
    </location>
</feature>
<feature type="compositionally biased region" description="Polar residues" evidence="1">
    <location>
        <begin position="1345"/>
        <end position="1356"/>
    </location>
</feature>
<feature type="compositionally biased region" description="Polar residues" evidence="1">
    <location>
        <begin position="90"/>
        <end position="106"/>
    </location>
</feature>
<feature type="compositionally biased region" description="Polar residues" evidence="1">
    <location>
        <begin position="736"/>
        <end position="752"/>
    </location>
</feature>
<dbReference type="EMBL" id="CCKQ01006355">
    <property type="protein sequence ID" value="CDW77669.1"/>
    <property type="molecule type" value="Genomic_DNA"/>
</dbReference>
<feature type="compositionally biased region" description="Polar residues" evidence="1">
    <location>
        <begin position="1086"/>
        <end position="1122"/>
    </location>
</feature>
<dbReference type="Proteomes" id="UP000039865">
    <property type="component" value="Unassembled WGS sequence"/>
</dbReference>
<feature type="region of interest" description="Disordered" evidence="1">
    <location>
        <begin position="208"/>
        <end position="371"/>
    </location>
</feature>
<feature type="region of interest" description="Disordered" evidence="1">
    <location>
        <begin position="1000"/>
        <end position="1122"/>
    </location>
</feature>
<dbReference type="InParanoid" id="A0A078A645"/>
<feature type="compositionally biased region" description="Low complexity" evidence="1">
    <location>
        <begin position="1061"/>
        <end position="1077"/>
    </location>
</feature>
<keyword evidence="3" id="KW-1185">Reference proteome</keyword>
<feature type="region of interest" description="Disordered" evidence="1">
    <location>
        <begin position="880"/>
        <end position="920"/>
    </location>
</feature>
<accession>A0A078A645</accession>
<evidence type="ECO:0000313" key="2">
    <source>
        <dbReference type="EMBL" id="CDW77669.1"/>
    </source>
</evidence>
<protein>
    <submittedName>
        <fullName evidence="2">Uncharacterized protein</fullName>
    </submittedName>
</protein>
<feature type="region of interest" description="Disordered" evidence="1">
    <location>
        <begin position="933"/>
        <end position="972"/>
    </location>
</feature>
<feature type="compositionally biased region" description="Low complexity" evidence="1">
    <location>
        <begin position="1204"/>
        <end position="1221"/>
    </location>
</feature>
<feature type="compositionally biased region" description="Low complexity" evidence="1">
    <location>
        <begin position="571"/>
        <end position="580"/>
    </location>
</feature>
<feature type="compositionally biased region" description="Polar residues" evidence="1">
    <location>
        <begin position="1374"/>
        <end position="1406"/>
    </location>
</feature>
<feature type="region of interest" description="Disordered" evidence="1">
    <location>
        <begin position="1198"/>
        <end position="1226"/>
    </location>
</feature>
<feature type="region of interest" description="Disordered" evidence="1">
    <location>
        <begin position="1315"/>
        <end position="1406"/>
    </location>
</feature>